<name>A0AAT9GKK4_9BACT</name>
<dbReference type="AlphaFoldDB" id="A0AAT9GKK4"/>
<dbReference type="PANTHER" id="PTHR30292">
    <property type="entry name" value="UNCHARACTERIZED PROTEIN YBGL-RELATED"/>
    <property type="match status" value="1"/>
</dbReference>
<dbReference type="EMBL" id="AP029612">
    <property type="protein sequence ID" value="BFG71120.1"/>
    <property type="molecule type" value="Genomic_DNA"/>
</dbReference>
<proteinExistence type="predicted"/>
<dbReference type="RefSeq" id="WP_353548756.1">
    <property type="nucleotide sequence ID" value="NZ_AP029612.1"/>
</dbReference>
<dbReference type="InterPro" id="IPR011330">
    <property type="entry name" value="Glyco_hydro/deAcase_b/a-brl"/>
</dbReference>
<reference evidence="1" key="1">
    <citation type="submission" date="2024-02" db="EMBL/GenBank/DDBJ databases">
        <title>Sediminibacterium planktonica sp. nov. and Sediminibacterium longus sp. nov., isolated from surface lake and river water.</title>
        <authorList>
            <person name="Watanabe K."/>
            <person name="Takemine S."/>
            <person name="Ishii Y."/>
            <person name="Ogata Y."/>
            <person name="Shindo C."/>
            <person name="Suda W."/>
        </authorList>
    </citation>
    <scope>NUCLEOTIDE SEQUENCE</scope>
    <source>
        <strain evidence="1">KACHI17</strain>
    </source>
</reference>
<dbReference type="PANTHER" id="PTHR30292:SF0">
    <property type="entry name" value="5-OXOPROLINASE SUBUNIT A"/>
    <property type="match status" value="1"/>
</dbReference>
<organism evidence="1">
    <name type="scientific">Sediminibacterium sp. KACHI17</name>
    <dbReference type="NCBI Taxonomy" id="1751071"/>
    <lineage>
        <taxon>Bacteria</taxon>
        <taxon>Pseudomonadati</taxon>
        <taxon>Bacteroidota</taxon>
        <taxon>Chitinophagia</taxon>
        <taxon>Chitinophagales</taxon>
        <taxon>Chitinophagaceae</taxon>
        <taxon>Sediminibacterium</taxon>
    </lineage>
</organism>
<evidence type="ECO:0000313" key="1">
    <source>
        <dbReference type="EMBL" id="BFG71120.1"/>
    </source>
</evidence>
<dbReference type="Pfam" id="PF03746">
    <property type="entry name" value="LamB_YcsF"/>
    <property type="match status" value="1"/>
</dbReference>
<gene>
    <name evidence="1" type="ORF">KACHI17_20010</name>
</gene>
<dbReference type="Gene3D" id="3.20.20.370">
    <property type="entry name" value="Glycoside hydrolase/deacetylase"/>
    <property type="match status" value="1"/>
</dbReference>
<dbReference type="NCBIfam" id="NF003816">
    <property type="entry name" value="PRK05406.1-5"/>
    <property type="match status" value="1"/>
</dbReference>
<dbReference type="NCBIfam" id="NF003814">
    <property type="entry name" value="PRK05406.1-3"/>
    <property type="match status" value="1"/>
</dbReference>
<dbReference type="InterPro" id="IPR005501">
    <property type="entry name" value="LamB/YcsF/PxpA-like"/>
</dbReference>
<accession>A0AAT9GKK4</accession>
<dbReference type="GO" id="GO:0005975">
    <property type="term" value="P:carbohydrate metabolic process"/>
    <property type="evidence" value="ECO:0007669"/>
    <property type="project" value="InterPro"/>
</dbReference>
<sequence length="247" mass="26892">MVIDINCDLGEGMPNDAALMPYISSANIACGFHAGDEDTMRRTIALAVEHGVSIGAHPGFPDKKNFGRTEMMFPEEDIVSIVSEQVYIMLDLVFALGGKLQHVKPHGALYNMAARDLSLASAIANAIKDIDEHLILFGLSGSKSIEAAQLIGLRTANEVFADRTYTNEGTLTPRQQSGALITDPAAMEQQVLQMIREQKVTSLQGKTIPLQADTICIHGDGEHAIVFAQQVHQLLQNNHITIQSFNR</sequence>
<protein>
    <submittedName>
        <fullName evidence="1">5-oxoprolinase subunit PxpA</fullName>
    </submittedName>
</protein>
<dbReference type="SUPFAM" id="SSF88713">
    <property type="entry name" value="Glycoside hydrolase/deacetylase"/>
    <property type="match status" value="1"/>
</dbReference>
<dbReference type="CDD" id="cd10787">
    <property type="entry name" value="LamB_YcsF_like"/>
    <property type="match status" value="1"/>
</dbReference>